<dbReference type="Pfam" id="PF02518">
    <property type="entry name" value="HATPase_c"/>
    <property type="match status" value="1"/>
</dbReference>
<evidence type="ECO:0000256" key="7">
    <source>
        <dbReference type="ARBA" id="ARBA00022777"/>
    </source>
</evidence>
<dbReference type="InterPro" id="IPR036890">
    <property type="entry name" value="HATPase_C_sf"/>
</dbReference>
<dbReference type="InterPro" id="IPR003661">
    <property type="entry name" value="HisK_dim/P_dom"/>
</dbReference>
<evidence type="ECO:0000256" key="4">
    <source>
        <dbReference type="ARBA" id="ARBA00022553"/>
    </source>
</evidence>
<dbReference type="Gene3D" id="1.10.287.130">
    <property type="match status" value="1"/>
</dbReference>
<dbReference type="Pfam" id="PF00512">
    <property type="entry name" value="HisKA"/>
    <property type="match status" value="1"/>
</dbReference>
<dbReference type="PRINTS" id="PR00344">
    <property type="entry name" value="BCTRLSENSOR"/>
</dbReference>
<dbReference type="SMART" id="SM00388">
    <property type="entry name" value="HisKA"/>
    <property type="match status" value="1"/>
</dbReference>
<accession>A0A1G5FFZ5</accession>
<evidence type="ECO:0000256" key="10">
    <source>
        <dbReference type="SAM" id="Phobius"/>
    </source>
</evidence>
<keyword evidence="13" id="KW-1185">Reference proteome</keyword>
<dbReference type="GO" id="GO:0016020">
    <property type="term" value="C:membrane"/>
    <property type="evidence" value="ECO:0007669"/>
    <property type="project" value="UniProtKB-SubCell"/>
</dbReference>
<dbReference type="PANTHER" id="PTHR45436:SF5">
    <property type="entry name" value="SENSOR HISTIDINE KINASE TRCS"/>
    <property type="match status" value="1"/>
</dbReference>
<evidence type="ECO:0000313" key="13">
    <source>
        <dbReference type="Proteomes" id="UP000183104"/>
    </source>
</evidence>
<evidence type="ECO:0000256" key="8">
    <source>
        <dbReference type="ARBA" id="ARBA00022989"/>
    </source>
</evidence>
<evidence type="ECO:0000256" key="9">
    <source>
        <dbReference type="ARBA" id="ARBA00023136"/>
    </source>
</evidence>
<dbReference type="InterPro" id="IPR004358">
    <property type="entry name" value="Sig_transdc_His_kin-like_C"/>
</dbReference>
<name>A0A1G5FFZ5_9GAMM</name>
<proteinExistence type="predicted"/>
<dbReference type="InterPro" id="IPR036097">
    <property type="entry name" value="HisK_dim/P_sf"/>
</dbReference>
<dbReference type="SUPFAM" id="SSF47384">
    <property type="entry name" value="Homodimeric domain of signal transducing histidine kinase"/>
    <property type="match status" value="1"/>
</dbReference>
<dbReference type="CDD" id="cd00075">
    <property type="entry name" value="HATPase"/>
    <property type="match status" value="1"/>
</dbReference>
<keyword evidence="8 10" id="KW-1133">Transmembrane helix</keyword>
<evidence type="ECO:0000256" key="6">
    <source>
        <dbReference type="ARBA" id="ARBA00022692"/>
    </source>
</evidence>
<dbReference type="PROSITE" id="PS50109">
    <property type="entry name" value="HIS_KIN"/>
    <property type="match status" value="1"/>
</dbReference>
<reference evidence="13" key="1">
    <citation type="submission" date="2016-10" db="EMBL/GenBank/DDBJ databases">
        <authorList>
            <person name="Varghese N."/>
        </authorList>
    </citation>
    <scope>NUCLEOTIDE SEQUENCE [LARGE SCALE GENOMIC DNA]</scope>
    <source>
        <strain evidence="13">HL 19</strain>
    </source>
</reference>
<dbReference type="OrthoDB" id="1931120at2"/>
<dbReference type="PANTHER" id="PTHR45436">
    <property type="entry name" value="SENSOR HISTIDINE KINASE YKOH"/>
    <property type="match status" value="1"/>
</dbReference>
<dbReference type="SMART" id="SM00387">
    <property type="entry name" value="HATPase_c"/>
    <property type="match status" value="1"/>
</dbReference>
<dbReference type="InterPro" id="IPR050428">
    <property type="entry name" value="TCS_sensor_his_kinase"/>
</dbReference>
<gene>
    <name evidence="12" type="ORF">SAMN05661077_1936</name>
</gene>
<comment type="catalytic activity">
    <reaction evidence="1">
        <text>ATP + protein L-histidine = ADP + protein N-phospho-L-histidine.</text>
        <dbReference type="EC" id="2.7.13.3"/>
    </reaction>
</comment>
<dbReference type="EC" id="2.7.13.3" evidence="3"/>
<feature type="domain" description="Histidine kinase" evidence="11">
    <location>
        <begin position="278"/>
        <end position="484"/>
    </location>
</feature>
<dbReference type="InterPro" id="IPR005467">
    <property type="entry name" value="His_kinase_dom"/>
</dbReference>
<dbReference type="AlphaFoldDB" id="A0A1G5FFZ5"/>
<feature type="transmembrane region" description="Helical" evidence="10">
    <location>
        <begin position="178"/>
        <end position="200"/>
    </location>
</feature>
<dbReference type="EMBL" id="FMUN01000005">
    <property type="protein sequence ID" value="SCY37800.1"/>
    <property type="molecule type" value="Genomic_DNA"/>
</dbReference>
<dbReference type="Gene3D" id="6.10.340.10">
    <property type="match status" value="1"/>
</dbReference>
<evidence type="ECO:0000256" key="5">
    <source>
        <dbReference type="ARBA" id="ARBA00022679"/>
    </source>
</evidence>
<evidence type="ECO:0000259" key="11">
    <source>
        <dbReference type="PROSITE" id="PS50109"/>
    </source>
</evidence>
<protein>
    <recommendedName>
        <fullName evidence="3">histidine kinase</fullName>
        <ecNumber evidence="3">2.7.13.3</ecNumber>
    </recommendedName>
</protein>
<keyword evidence="5" id="KW-0808">Transferase</keyword>
<comment type="subcellular location">
    <subcellularLocation>
        <location evidence="2">Membrane</location>
    </subcellularLocation>
</comment>
<keyword evidence="4" id="KW-0597">Phosphoprotein</keyword>
<evidence type="ECO:0000256" key="2">
    <source>
        <dbReference type="ARBA" id="ARBA00004370"/>
    </source>
</evidence>
<dbReference type="CDD" id="cd00082">
    <property type="entry name" value="HisKA"/>
    <property type="match status" value="1"/>
</dbReference>
<evidence type="ECO:0000256" key="1">
    <source>
        <dbReference type="ARBA" id="ARBA00000085"/>
    </source>
</evidence>
<keyword evidence="9 10" id="KW-0472">Membrane</keyword>
<dbReference type="RefSeq" id="WP_054965368.1">
    <property type="nucleotide sequence ID" value="NZ_FMUN01000005.1"/>
</dbReference>
<dbReference type="Proteomes" id="UP000183104">
    <property type="component" value="Unassembled WGS sequence"/>
</dbReference>
<organism evidence="12 13">
    <name type="scientific">Thiohalorhabdus denitrificans</name>
    <dbReference type="NCBI Taxonomy" id="381306"/>
    <lineage>
        <taxon>Bacteria</taxon>
        <taxon>Pseudomonadati</taxon>
        <taxon>Pseudomonadota</taxon>
        <taxon>Gammaproteobacteria</taxon>
        <taxon>Thiohalorhabdales</taxon>
        <taxon>Thiohalorhabdaceae</taxon>
        <taxon>Thiohalorhabdus</taxon>
    </lineage>
</organism>
<evidence type="ECO:0000313" key="12">
    <source>
        <dbReference type="EMBL" id="SCY37800.1"/>
    </source>
</evidence>
<dbReference type="SUPFAM" id="SSF55874">
    <property type="entry name" value="ATPase domain of HSP90 chaperone/DNA topoisomerase II/histidine kinase"/>
    <property type="match status" value="1"/>
</dbReference>
<dbReference type="GO" id="GO:0000155">
    <property type="term" value="F:phosphorelay sensor kinase activity"/>
    <property type="evidence" value="ECO:0007669"/>
    <property type="project" value="InterPro"/>
</dbReference>
<dbReference type="InterPro" id="IPR003594">
    <property type="entry name" value="HATPase_dom"/>
</dbReference>
<feature type="transmembrane region" description="Helical" evidence="10">
    <location>
        <begin position="13"/>
        <end position="33"/>
    </location>
</feature>
<keyword evidence="6 10" id="KW-0812">Transmembrane</keyword>
<dbReference type="Gene3D" id="3.30.565.10">
    <property type="entry name" value="Histidine kinase-like ATPase, C-terminal domain"/>
    <property type="match status" value="1"/>
</dbReference>
<evidence type="ECO:0000256" key="3">
    <source>
        <dbReference type="ARBA" id="ARBA00012438"/>
    </source>
</evidence>
<sequence>MAPFQRLPLQTKGALYVLLLIVTIFLTVSLVVYTSVHRDLEQQLVDENLRMVRDLSSNARSPILTTDLTALQKLVEQAGSSRAVEAAVVTDATGRILASTDMSGLGQKSPEWATGRVQEPPSASGWNLLPLASDELLKTASHPIEVRDEELGKVHVRFDPSELRQIVAENLNATLRKLLWLGLFTGVVGTAGAFLISGFVTRPIRRLTGQVEAMERELTTSAPDQKGGPAEGDELVRLQYGFERLRSTLDRYLVELDRLHRKQQALNCLATIGEMSAHVAHELRNSLSSLRGAARYLRRHPEATQKTEFSEIIEEEVHRLYEMTEGFLDFSRPFEPQLEERDLCALIQDTCARLATDYENAGVTLEFTCSEGRTCLLDAQLIHQALVNLLTNALDVLEPGDRVHVSMEPGPDGTRRVIVRDTGPGIPAEDRERIFKPFVTTKTHGSGLGLAVVSKVVLQHGGNVEVDDAPGGGARFTLTIPKAG</sequence>
<keyword evidence="7 12" id="KW-0418">Kinase</keyword>